<dbReference type="EMBL" id="CP097321">
    <property type="protein sequence ID" value="UQX13394.1"/>
    <property type="molecule type" value="Genomic_DNA"/>
</dbReference>
<organism evidence="1 2">
    <name type="scientific">Candidatus Mycobacterium methanotrophicum</name>
    <dbReference type="NCBI Taxonomy" id="2943498"/>
    <lineage>
        <taxon>Bacteria</taxon>
        <taxon>Bacillati</taxon>
        <taxon>Actinomycetota</taxon>
        <taxon>Actinomycetes</taxon>
        <taxon>Mycobacteriales</taxon>
        <taxon>Mycobacteriaceae</taxon>
        <taxon>Mycobacterium</taxon>
    </lineage>
</organism>
<name>A0ABY4QR73_9MYCO</name>
<evidence type="ECO:0000313" key="1">
    <source>
        <dbReference type="EMBL" id="UQX13394.1"/>
    </source>
</evidence>
<keyword evidence="1" id="KW-0614">Plasmid</keyword>
<evidence type="ECO:0000313" key="2">
    <source>
        <dbReference type="Proteomes" id="UP001056610"/>
    </source>
</evidence>
<gene>
    <name evidence="1" type="ORF">M5I08_24590</name>
</gene>
<dbReference type="Proteomes" id="UP001056610">
    <property type="component" value="Plasmid unnamed"/>
</dbReference>
<sequence length="151" mass="16544">MSTPNPPAAVVAAVASLRAAFDDIHVMHECDQDCRDDCDLSDYSESAYRSHDEHNFDVREVIHERAEGLVSALEEWLGDSITTVRQVAALVDSDKAKLAVAQAMAALGSEIEWDSETIEHVCEAIRPAFPEGLPSVFNQDGAAAEFWENLN</sequence>
<keyword evidence="2" id="KW-1185">Reference proteome</keyword>
<accession>A0ABY4QR73</accession>
<evidence type="ECO:0008006" key="3">
    <source>
        <dbReference type="Google" id="ProtNLM"/>
    </source>
</evidence>
<geneLocation type="plasmid" evidence="1 2">
    <name>unnamed</name>
</geneLocation>
<reference evidence="1" key="1">
    <citation type="submission" date="2022-05" db="EMBL/GenBank/DDBJ databases">
        <title>A methanotrophic Mycobacterium dominates a cave microbial ecosystem.</title>
        <authorList>
            <person name="Van Spanning R.J.M."/>
            <person name="Guan Q."/>
            <person name="Melkonian C."/>
            <person name="Gallant J."/>
            <person name="Polerecky L."/>
            <person name="Flot J.-F."/>
            <person name="Brandt B.W."/>
            <person name="Braster M."/>
            <person name="Iturbe Espinoza P."/>
            <person name="Aerts J."/>
            <person name="Meima-Franke M."/>
            <person name="Piersma S.R."/>
            <person name="Bunduc C."/>
            <person name="Ummels R."/>
            <person name="Pain A."/>
            <person name="Fleming E.J."/>
            <person name="van der Wel N."/>
            <person name="Gherman V.D."/>
            <person name="Sarbu S.M."/>
            <person name="Bodelier P.L.E."/>
            <person name="Bitter W."/>
        </authorList>
    </citation>
    <scope>NUCLEOTIDE SEQUENCE</scope>
    <source>
        <strain evidence="1">Sulfur Cave</strain>
        <plasmid evidence="1">unnamed</plasmid>
    </source>
</reference>
<protein>
    <recommendedName>
        <fullName evidence="3">DUF222 domain-containing protein</fullName>
    </recommendedName>
</protein>
<proteinExistence type="predicted"/>
<dbReference type="RefSeq" id="WP_249763476.1">
    <property type="nucleotide sequence ID" value="NZ_CAJUXY010000097.1"/>
</dbReference>